<feature type="region of interest" description="Disordered" evidence="1">
    <location>
        <begin position="80"/>
        <end position="104"/>
    </location>
</feature>
<reference evidence="2 3" key="1">
    <citation type="journal article" date="2019" name="Int. J. Syst. Evol. Microbiol.">
        <title>The Global Catalogue of Microorganisms (GCM) 10K type strain sequencing project: providing services to taxonomists for standard genome sequencing and annotation.</title>
        <authorList>
            <consortium name="The Broad Institute Genomics Platform"/>
            <consortium name="The Broad Institute Genome Sequencing Center for Infectious Disease"/>
            <person name="Wu L."/>
            <person name="Ma J."/>
        </authorList>
    </citation>
    <scope>NUCLEOTIDE SEQUENCE [LARGE SCALE GENOMIC DNA]</scope>
    <source>
        <strain evidence="2 3">JCM 9088</strain>
    </source>
</reference>
<dbReference type="EMBL" id="BAAAUD010000034">
    <property type="protein sequence ID" value="GAA2944467.1"/>
    <property type="molecule type" value="Genomic_DNA"/>
</dbReference>
<gene>
    <name evidence="2" type="ORF">GCM10010446_32160</name>
</gene>
<sequence length="104" mass="10485">MDGAAVGDLDAQPVGRAVQYELPGPAGVQAGVGDHLGHEQKDVVDDRLLLFVPGGNPLPVGQGLPAEVAAATHDVLGAAQGQPTGLPPRLEDVTQYHDAPPGLG</sequence>
<keyword evidence="3" id="KW-1185">Reference proteome</keyword>
<dbReference type="Proteomes" id="UP001500403">
    <property type="component" value="Unassembled WGS sequence"/>
</dbReference>
<protein>
    <submittedName>
        <fullName evidence="2">Uncharacterized protein</fullName>
    </submittedName>
</protein>
<evidence type="ECO:0000256" key="1">
    <source>
        <dbReference type="SAM" id="MobiDB-lite"/>
    </source>
</evidence>
<comment type="caution">
    <text evidence="2">The sequence shown here is derived from an EMBL/GenBank/DDBJ whole genome shotgun (WGS) entry which is preliminary data.</text>
</comment>
<evidence type="ECO:0000313" key="2">
    <source>
        <dbReference type="EMBL" id="GAA2944467.1"/>
    </source>
</evidence>
<proteinExistence type="predicted"/>
<organism evidence="2 3">
    <name type="scientific">Streptomyces enissocaesilis</name>
    <dbReference type="NCBI Taxonomy" id="332589"/>
    <lineage>
        <taxon>Bacteria</taxon>
        <taxon>Bacillati</taxon>
        <taxon>Actinomycetota</taxon>
        <taxon>Actinomycetes</taxon>
        <taxon>Kitasatosporales</taxon>
        <taxon>Streptomycetaceae</taxon>
        <taxon>Streptomyces</taxon>
        <taxon>Streptomyces rochei group</taxon>
    </lineage>
</organism>
<name>A0ABN3XCA5_9ACTN</name>
<accession>A0ABN3XCA5</accession>
<evidence type="ECO:0000313" key="3">
    <source>
        <dbReference type="Proteomes" id="UP001500403"/>
    </source>
</evidence>